<name>A0A7M3T688_9RHOB</name>
<feature type="signal peptide" evidence="6">
    <location>
        <begin position="1"/>
        <end position="22"/>
    </location>
</feature>
<dbReference type="Pfam" id="PF03466">
    <property type="entry name" value="LysR_substrate"/>
    <property type="match status" value="1"/>
</dbReference>
<dbReference type="EMBL" id="CP049056">
    <property type="protein sequence ID" value="QIE57519.1"/>
    <property type="molecule type" value="Genomic_DNA"/>
</dbReference>
<proteinExistence type="inferred from homology"/>
<dbReference type="SUPFAM" id="SSF46785">
    <property type="entry name" value="Winged helix' DNA-binding domain"/>
    <property type="match status" value="2"/>
</dbReference>
<comment type="similarity">
    <text evidence="1">Belongs to the LysR transcriptional regulatory family.</text>
</comment>
<dbReference type="AlphaFoldDB" id="A0A7M3T688"/>
<dbReference type="PANTHER" id="PTHR30126">
    <property type="entry name" value="HTH-TYPE TRANSCRIPTIONAL REGULATOR"/>
    <property type="match status" value="1"/>
</dbReference>
<dbReference type="PANTHER" id="PTHR30126:SF39">
    <property type="entry name" value="HTH-TYPE TRANSCRIPTIONAL REGULATOR CYSL"/>
    <property type="match status" value="1"/>
</dbReference>
<keyword evidence="3" id="KW-0238">DNA-binding</keyword>
<dbReference type="InterPro" id="IPR036388">
    <property type="entry name" value="WH-like_DNA-bd_sf"/>
</dbReference>
<feature type="domain" description="HTH lysR-type" evidence="7">
    <location>
        <begin position="1"/>
        <end position="60"/>
    </location>
</feature>
<dbReference type="InterPro" id="IPR005119">
    <property type="entry name" value="LysR_subst-bd"/>
</dbReference>
<sequence>MPATLRTLWCFLAAAGAGGVSAGARRMGLAQSTVSAAIRTLEDDIGARLLAPTRLGARLTEVGARLRDHGAALTLDVEHAFADLHSGRVGASEPRTVTLVGAPPGSALDCATLAGALANTRRSGERAVILRLPAEPAPSSRGVNITWRLAPANAAPGRRIRDEWRLLTLRGGASDAPTSWSALAALRVLVGPFDATDAARLAVDGVRPQAVKLDSTGVHFTLLDRKDVALLVPASCLAAGHSAPALSIRPVVGAPFVPEIEVRGSGRDLELSILREATRTVAEGPGAPPRLRAVDARIDLHGLRCFTATMETGNTTRAAQMRGIVQPALSVQLRKLERALKRTLFDRSSAGMTATSAGVRFYDFAAPILNDHDESMRRLRAAAHGPDRRRVRLGLIPAAGESSLVARAAAAALDEWRPAYPDAALTVAEGYTGVLTRWLRAQLVDLALIDTLDQQPGLAIRPILREPIVLVVAPGSRWDDGSSEIEGRSLAEVDLITPSRRFGLRALTERALAETGLAFTPAMEIDGLSLTLRLVKTGRFATVLPSSAIHDDLGAGRLVARRVIAPRIERRLCLATRSAGPPDPVLEALGEQIAAAFQRLASASASGASTEAEDGPDSTLDAAAPRATF</sequence>
<dbReference type="Gene3D" id="1.10.10.10">
    <property type="entry name" value="Winged helix-like DNA-binding domain superfamily/Winged helix DNA-binding domain"/>
    <property type="match status" value="2"/>
</dbReference>
<dbReference type="Pfam" id="PF00126">
    <property type="entry name" value="HTH_1"/>
    <property type="match status" value="2"/>
</dbReference>
<evidence type="ECO:0000256" key="3">
    <source>
        <dbReference type="ARBA" id="ARBA00023125"/>
    </source>
</evidence>
<evidence type="ECO:0000313" key="8">
    <source>
        <dbReference type="EMBL" id="QIE57519.1"/>
    </source>
</evidence>
<dbReference type="Proteomes" id="UP000503336">
    <property type="component" value="Chromosome"/>
</dbReference>
<dbReference type="SUPFAM" id="SSF53850">
    <property type="entry name" value="Periplasmic binding protein-like II"/>
    <property type="match status" value="1"/>
</dbReference>
<keyword evidence="4" id="KW-0804">Transcription</keyword>
<evidence type="ECO:0000256" key="5">
    <source>
        <dbReference type="SAM" id="MobiDB-lite"/>
    </source>
</evidence>
<dbReference type="InterPro" id="IPR000847">
    <property type="entry name" value="LysR_HTH_N"/>
</dbReference>
<evidence type="ECO:0000256" key="1">
    <source>
        <dbReference type="ARBA" id="ARBA00009437"/>
    </source>
</evidence>
<dbReference type="InterPro" id="IPR036390">
    <property type="entry name" value="WH_DNA-bd_sf"/>
</dbReference>
<dbReference type="PROSITE" id="PS50931">
    <property type="entry name" value="HTH_LYSR"/>
    <property type="match status" value="2"/>
</dbReference>
<feature type="region of interest" description="Disordered" evidence="5">
    <location>
        <begin position="605"/>
        <end position="629"/>
    </location>
</feature>
<dbReference type="KEGG" id="hdh:G5B40_19955"/>
<dbReference type="GO" id="GO:0003700">
    <property type="term" value="F:DNA-binding transcription factor activity"/>
    <property type="evidence" value="ECO:0007669"/>
    <property type="project" value="InterPro"/>
</dbReference>
<keyword evidence="6" id="KW-0732">Signal</keyword>
<evidence type="ECO:0000256" key="4">
    <source>
        <dbReference type="ARBA" id="ARBA00023163"/>
    </source>
</evidence>
<reference evidence="8 9" key="1">
    <citation type="submission" date="2020-02" db="EMBL/GenBank/DDBJ databases">
        <title>complete genome sequence of Rhodobacteraceae bacterium.</title>
        <authorList>
            <person name="Park J."/>
            <person name="Kim Y.-S."/>
            <person name="Kim K.-H."/>
        </authorList>
    </citation>
    <scope>NUCLEOTIDE SEQUENCE [LARGE SCALE GENOMIC DNA]</scope>
    <source>
        <strain evidence="8 9">RR4-56</strain>
    </source>
</reference>
<feature type="chain" id="PRO_5029684045" evidence="6">
    <location>
        <begin position="23"/>
        <end position="629"/>
    </location>
</feature>
<accession>A0A7M3T688</accession>
<evidence type="ECO:0000256" key="6">
    <source>
        <dbReference type="SAM" id="SignalP"/>
    </source>
</evidence>
<evidence type="ECO:0000259" key="7">
    <source>
        <dbReference type="PROSITE" id="PS50931"/>
    </source>
</evidence>
<keyword evidence="2" id="KW-0805">Transcription regulation</keyword>
<dbReference type="Gene3D" id="3.40.190.10">
    <property type="entry name" value="Periplasmic binding protein-like II"/>
    <property type="match status" value="2"/>
</dbReference>
<keyword evidence="9" id="KW-1185">Reference proteome</keyword>
<evidence type="ECO:0000256" key="2">
    <source>
        <dbReference type="ARBA" id="ARBA00023015"/>
    </source>
</evidence>
<evidence type="ECO:0000313" key="9">
    <source>
        <dbReference type="Proteomes" id="UP000503336"/>
    </source>
</evidence>
<protein>
    <submittedName>
        <fullName evidence="8">LysR family transcriptional regulator</fullName>
    </submittedName>
</protein>
<dbReference type="RefSeq" id="WP_165102594.1">
    <property type="nucleotide sequence ID" value="NZ_CP049056.1"/>
</dbReference>
<organism evidence="8 9">
    <name type="scientific">Pikeienuella piscinae</name>
    <dbReference type="NCBI Taxonomy" id="2748098"/>
    <lineage>
        <taxon>Bacteria</taxon>
        <taxon>Pseudomonadati</taxon>
        <taxon>Pseudomonadota</taxon>
        <taxon>Alphaproteobacteria</taxon>
        <taxon>Rhodobacterales</taxon>
        <taxon>Paracoccaceae</taxon>
        <taxon>Pikeienuella</taxon>
    </lineage>
</organism>
<feature type="domain" description="HTH lysR-type" evidence="7">
    <location>
        <begin position="298"/>
        <end position="355"/>
    </location>
</feature>
<gene>
    <name evidence="8" type="ORF">G5B40_19955</name>
</gene>
<dbReference type="GO" id="GO:0000976">
    <property type="term" value="F:transcription cis-regulatory region binding"/>
    <property type="evidence" value="ECO:0007669"/>
    <property type="project" value="TreeGrafter"/>
</dbReference>